<reference evidence="3 6" key="3">
    <citation type="submission" date="2021-03" db="EMBL/GenBank/DDBJ databases">
        <title>Staphylococci and Mammaliicocci in bats.</title>
        <authorList>
            <person name="Fountain K."/>
        </authorList>
    </citation>
    <scope>NUCLEOTIDE SEQUENCE [LARGE SCALE GENOMIC DNA]</scope>
    <source>
        <strain evidence="3 6">18_1_E_SW</strain>
    </source>
</reference>
<evidence type="ECO:0000259" key="1">
    <source>
        <dbReference type="Pfam" id="PF05651"/>
    </source>
</evidence>
<dbReference type="PANTHER" id="PTHR33744:SF16">
    <property type="entry name" value="CARBOHYDRATE DIACID REGULATOR"/>
    <property type="match status" value="1"/>
</dbReference>
<dbReference type="InterPro" id="IPR008599">
    <property type="entry name" value="Diacid_rec"/>
</dbReference>
<dbReference type="Pfam" id="PF05651">
    <property type="entry name" value="Diacid_rec"/>
    <property type="match status" value="1"/>
</dbReference>
<evidence type="ECO:0000313" key="4">
    <source>
        <dbReference type="EMBL" id="PTK60321.1"/>
    </source>
</evidence>
<name>A0A2T4SD43_9STAP</name>
<organism evidence="4 5">
    <name type="scientific">Staphylococcus nepalensis</name>
    <dbReference type="NCBI Taxonomy" id="214473"/>
    <lineage>
        <taxon>Bacteria</taxon>
        <taxon>Bacillati</taxon>
        <taxon>Bacillota</taxon>
        <taxon>Bacilli</taxon>
        <taxon>Bacillales</taxon>
        <taxon>Staphylococcaceae</taxon>
        <taxon>Staphylococcus</taxon>
    </lineage>
</organism>
<proteinExistence type="predicted"/>
<dbReference type="SUPFAM" id="SSF46689">
    <property type="entry name" value="Homeodomain-like"/>
    <property type="match status" value="1"/>
</dbReference>
<comment type="caution">
    <text evidence="4">The sequence shown here is derived from an EMBL/GenBank/DDBJ whole genome shotgun (WGS) entry which is preliminary data.</text>
</comment>
<keyword evidence="6" id="KW-1185">Reference proteome</keyword>
<dbReference type="OrthoDB" id="9792148at2"/>
<dbReference type="InterPro" id="IPR042070">
    <property type="entry name" value="PucR_C-HTH_sf"/>
</dbReference>
<dbReference type="RefSeq" id="WP_107643970.1">
    <property type="nucleotide sequence ID" value="NZ_JAFNLQ010000013.1"/>
</dbReference>
<dbReference type="EMBL" id="JAFNLT010000002">
    <property type="protein sequence ID" value="MBO1226433.1"/>
    <property type="molecule type" value="Genomic_DNA"/>
</dbReference>
<evidence type="ECO:0000259" key="2">
    <source>
        <dbReference type="Pfam" id="PF13556"/>
    </source>
</evidence>
<dbReference type="InterPro" id="IPR025736">
    <property type="entry name" value="PucR_C-HTH_dom"/>
</dbReference>
<sequence length="359" mass="41595">MNVLTEEMASFIVKETAKRTSSNINIMDYNGVIIASFDQKRVGIIHEGARQVLKQKETVVITQEDSVCLKGTQAGVNLPIIFQDNIVGVIGITGNPDQLMYVADLVKMSTELLLYQNYFTYELEGQIRTQELLIEELLKSEASKSFIQYLIKHLNMNLLTFKKCVIIDIEKQMFSRNSIVRSLTRSIDGRSFTIAFTNYNRIVILAMDQSTSELDKKISNIYQVFQDLELKVYMASSLIFKNLKGFKNAYEECELVFMLNENGEAMTSFEDIEEKTLLYQIDENIRQRYKKRVLGEMDQLSIDTLKSFFYNDLNITKTAKYLYIHRNTLLYRLEKCKKETGLNPKKYSDAVKLQIAMWC</sequence>
<protein>
    <submittedName>
        <fullName evidence="3">Helix-turn-helix domain-containing protein</fullName>
    </submittedName>
    <submittedName>
        <fullName evidence="4">Transcriptional regulator</fullName>
    </submittedName>
</protein>
<dbReference type="EMBL" id="PZHR01000007">
    <property type="protein sequence ID" value="PTK60321.1"/>
    <property type="molecule type" value="Genomic_DNA"/>
</dbReference>
<evidence type="ECO:0000313" key="5">
    <source>
        <dbReference type="Proteomes" id="UP000240400"/>
    </source>
</evidence>
<dbReference type="Proteomes" id="UP000664081">
    <property type="component" value="Unassembled WGS sequence"/>
</dbReference>
<feature type="domain" description="Putative sugar diacid recognition" evidence="1">
    <location>
        <begin position="4"/>
        <end position="136"/>
    </location>
</feature>
<dbReference type="InterPro" id="IPR009057">
    <property type="entry name" value="Homeodomain-like_sf"/>
</dbReference>
<dbReference type="PANTHER" id="PTHR33744">
    <property type="entry name" value="CARBOHYDRATE DIACID REGULATOR"/>
    <property type="match status" value="1"/>
</dbReference>
<reference evidence="4 5" key="1">
    <citation type="journal article" date="2016" name="Front. Microbiol.">
        <title>Comprehensive Phylogenetic Analysis of Bovine Non-aureus Staphylococci Species Based on Whole-Genome Sequencing.</title>
        <authorList>
            <person name="Naushad S."/>
            <person name="Barkema H.W."/>
            <person name="Luby C."/>
            <person name="Condas L.A."/>
            <person name="Nobrega D.B."/>
            <person name="Carson D.A."/>
            <person name="De Buck J."/>
        </authorList>
    </citation>
    <scope>NUCLEOTIDE SEQUENCE [LARGE SCALE GENOMIC DNA]</scope>
    <source>
        <strain evidence="4 5">SNUC 4337</strain>
    </source>
</reference>
<accession>A0A2T4SD43</accession>
<gene>
    <name evidence="4" type="ORF">BUZ61_02490</name>
    <name evidence="3" type="ORF">J3T88_03725</name>
</gene>
<feature type="domain" description="PucR C-terminal helix-turn-helix" evidence="2">
    <location>
        <begin position="303"/>
        <end position="357"/>
    </location>
</feature>
<dbReference type="Pfam" id="PF13556">
    <property type="entry name" value="HTH_30"/>
    <property type="match status" value="1"/>
</dbReference>
<dbReference type="AlphaFoldDB" id="A0A2T4SD43"/>
<evidence type="ECO:0000313" key="3">
    <source>
        <dbReference type="EMBL" id="MBO1226433.1"/>
    </source>
</evidence>
<reference evidence="4" key="2">
    <citation type="submission" date="2018-03" db="EMBL/GenBank/DDBJ databases">
        <authorList>
            <person name="Keele B.F."/>
        </authorList>
    </citation>
    <scope>NUCLEOTIDE SEQUENCE</scope>
    <source>
        <strain evidence="4">SNUC 4337</strain>
    </source>
</reference>
<evidence type="ECO:0000313" key="6">
    <source>
        <dbReference type="Proteomes" id="UP000664081"/>
    </source>
</evidence>
<dbReference type="InterPro" id="IPR051448">
    <property type="entry name" value="CdaR-like_regulators"/>
</dbReference>
<dbReference type="Gene3D" id="1.10.10.2840">
    <property type="entry name" value="PucR C-terminal helix-turn-helix domain"/>
    <property type="match status" value="1"/>
</dbReference>
<dbReference type="Proteomes" id="UP000240400">
    <property type="component" value="Unassembled WGS sequence"/>
</dbReference>